<gene>
    <name evidence="7" type="ORF">M3I19_02200</name>
</gene>
<feature type="transmembrane region" description="Helical" evidence="6">
    <location>
        <begin position="66"/>
        <end position="87"/>
    </location>
</feature>
<comment type="subcellular location">
    <subcellularLocation>
        <location evidence="1">Membrane</location>
        <topology evidence="1">Multi-pass membrane protein</topology>
    </subcellularLocation>
</comment>
<dbReference type="GO" id="GO:0005886">
    <property type="term" value="C:plasma membrane"/>
    <property type="evidence" value="ECO:0007669"/>
    <property type="project" value="UniProtKB-ARBA"/>
</dbReference>
<dbReference type="EMBL" id="CP097092">
    <property type="protein sequence ID" value="UQF78525.1"/>
    <property type="molecule type" value="Genomic_DNA"/>
</dbReference>
<dbReference type="PANTHER" id="PTHR34857:SF2">
    <property type="entry name" value="SLL0384 PROTEIN"/>
    <property type="match status" value="1"/>
</dbReference>
<feature type="transmembrane region" description="Helical" evidence="6">
    <location>
        <begin position="107"/>
        <end position="129"/>
    </location>
</feature>
<keyword evidence="3 6" id="KW-0812">Transmembrane</keyword>
<reference evidence="7" key="1">
    <citation type="submission" date="2022-05" db="EMBL/GenBank/DDBJ databases">
        <title>Using nanopore sequencing to obtain complete genomes from saliva samples.</title>
        <authorList>
            <person name="Baker J.L."/>
        </authorList>
    </citation>
    <scope>NUCLEOTIDE SEQUENCE</scope>
    <source>
        <strain evidence="7">JCVI-JB-Lp32</strain>
    </source>
</reference>
<name>A0A9E7ADB9_9ACTN</name>
<evidence type="ECO:0000256" key="1">
    <source>
        <dbReference type="ARBA" id="ARBA00004141"/>
    </source>
</evidence>
<evidence type="ECO:0000256" key="3">
    <source>
        <dbReference type="ARBA" id="ARBA00022692"/>
    </source>
</evidence>
<keyword evidence="5 6" id="KW-0472">Membrane</keyword>
<organism evidence="7 8">
    <name type="scientific">Lancefieldella parvula</name>
    <dbReference type="NCBI Taxonomy" id="1382"/>
    <lineage>
        <taxon>Bacteria</taxon>
        <taxon>Bacillati</taxon>
        <taxon>Actinomycetota</taxon>
        <taxon>Coriobacteriia</taxon>
        <taxon>Coriobacteriales</taxon>
        <taxon>Atopobiaceae</taxon>
        <taxon>Lancefieldella</taxon>
    </lineage>
</organism>
<dbReference type="AlphaFoldDB" id="A0A9E7ADB9"/>
<dbReference type="Proteomes" id="UP000831562">
    <property type="component" value="Chromosome"/>
</dbReference>
<proteinExistence type="predicted"/>
<dbReference type="PANTHER" id="PTHR34857">
    <property type="entry name" value="SLL0384 PROTEIN"/>
    <property type="match status" value="1"/>
</dbReference>
<evidence type="ECO:0000256" key="2">
    <source>
        <dbReference type="ARBA" id="ARBA00022475"/>
    </source>
</evidence>
<keyword evidence="2" id="KW-1003">Cell membrane</keyword>
<sequence>MALKISVGQYYHTDSPIHRLNPNVKCLAALLLMLTTFFIRTAPQLALLVVGALCLLALAKIPVKQVLVSIIPLAWLLIFLSLFNLLLTREGTVLVSWSIFTITDVGAWSAFLYPVRILAAILIGALLLLTTTQTDLGNAFEAACSPLSKIGLPGKEIAMIFSLMLRFIPTLAGDAVSISEAQTARAGDAASGSLPKRLRATFSIVVALLASSLRHANNLSKALDARHYVAGASRTRWHQPTFGTREVIALGITACFIALVFVLA</sequence>
<evidence type="ECO:0000256" key="4">
    <source>
        <dbReference type="ARBA" id="ARBA00022989"/>
    </source>
</evidence>
<protein>
    <submittedName>
        <fullName evidence="7">Energy-coupling factor transporter transmembrane protein EcfT</fullName>
    </submittedName>
</protein>
<dbReference type="InterPro" id="IPR051611">
    <property type="entry name" value="ECF_transporter_component"/>
</dbReference>
<dbReference type="Pfam" id="PF02361">
    <property type="entry name" value="CbiQ"/>
    <property type="match status" value="1"/>
</dbReference>
<dbReference type="InterPro" id="IPR003339">
    <property type="entry name" value="ABC/ECF_trnsptr_transmembrane"/>
</dbReference>
<dbReference type="CDD" id="cd16914">
    <property type="entry name" value="EcfT"/>
    <property type="match status" value="1"/>
</dbReference>
<feature type="transmembrane region" description="Helical" evidence="6">
    <location>
        <begin position="37"/>
        <end position="59"/>
    </location>
</feature>
<feature type="transmembrane region" description="Helical" evidence="6">
    <location>
        <begin position="242"/>
        <end position="263"/>
    </location>
</feature>
<evidence type="ECO:0000256" key="5">
    <source>
        <dbReference type="ARBA" id="ARBA00023136"/>
    </source>
</evidence>
<accession>A0A9E7ADB9</accession>
<evidence type="ECO:0000313" key="7">
    <source>
        <dbReference type="EMBL" id="UQF78525.1"/>
    </source>
</evidence>
<keyword evidence="4 6" id="KW-1133">Transmembrane helix</keyword>
<evidence type="ECO:0000313" key="8">
    <source>
        <dbReference type="Proteomes" id="UP000831562"/>
    </source>
</evidence>
<evidence type="ECO:0000256" key="6">
    <source>
        <dbReference type="SAM" id="Phobius"/>
    </source>
</evidence>